<dbReference type="OrthoDB" id="2142040at2759"/>
<evidence type="ECO:0000313" key="2">
    <source>
        <dbReference type="EMBL" id="THH09150.1"/>
    </source>
</evidence>
<dbReference type="Proteomes" id="UP000308199">
    <property type="component" value="Unassembled WGS sequence"/>
</dbReference>
<dbReference type="Pfam" id="PF11901">
    <property type="entry name" value="DM9"/>
    <property type="match status" value="1"/>
</dbReference>
<evidence type="ECO:0000256" key="1">
    <source>
        <dbReference type="SAM" id="MobiDB-lite"/>
    </source>
</evidence>
<feature type="region of interest" description="Disordered" evidence="1">
    <location>
        <begin position="1"/>
        <end position="50"/>
    </location>
</feature>
<evidence type="ECO:0000313" key="3">
    <source>
        <dbReference type="Proteomes" id="UP000308199"/>
    </source>
</evidence>
<keyword evidence="3" id="KW-1185">Reference proteome</keyword>
<organism evidence="2 3">
    <name type="scientific">Phellinidium pouzarii</name>
    <dbReference type="NCBI Taxonomy" id="167371"/>
    <lineage>
        <taxon>Eukaryota</taxon>
        <taxon>Fungi</taxon>
        <taxon>Dikarya</taxon>
        <taxon>Basidiomycota</taxon>
        <taxon>Agaricomycotina</taxon>
        <taxon>Agaricomycetes</taxon>
        <taxon>Hymenochaetales</taxon>
        <taxon>Hymenochaetaceae</taxon>
        <taxon>Phellinidium</taxon>
    </lineage>
</organism>
<protein>
    <submittedName>
        <fullName evidence="2">Uncharacterized protein</fullName>
    </submittedName>
</protein>
<reference evidence="2 3" key="1">
    <citation type="submission" date="2019-02" db="EMBL/GenBank/DDBJ databases">
        <title>Genome sequencing of the rare red list fungi Phellinidium pouzarii.</title>
        <authorList>
            <person name="Buettner E."/>
            <person name="Kellner H."/>
        </authorList>
    </citation>
    <scope>NUCLEOTIDE SEQUENCE [LARGE SCALE GENOMIC DNA]</scope>
    <source>
        <strain evidence="2 3">DSM 108285</strain>
    </source>
</reference>
<dbReference type="EMBL" id="SGPK01000073">
    <property type="protein sequence ID" value="THH09150.1"/>
    <property type="molecule type" value="Genomic_DNA"/>
</dbReference>
<feature type="compositionally biased region" description="Low complexity" evidence="1">
    <location>
        <begin position="31"/>
        <end position="41"/>
    </location>
</feature>
<sequence length="141" mass="14785">MQFPEASASQDRGILGFGGHSNTSPGPHPPAYSAHPPSSGYRIPLSTDAPFPPSVQAGRAPCLDADGSSPVYFGSALFTNSVHPCKIAPHLGSTLCRVPYGGGEHEHRGRYDLLPFTDDMELIPASGGANPTWTSACGRRI</sequence>
<dbReference type="AlphaFoldDB" id="A0A4S4LH64"/>
<dbReference type="InterPro" id="IPR006616">
    <property type="entry name" value="DM9_repeat"/>
</dbReference>
<accession>A0A4S4LH64</accession>
<gene>
    <name evidence="2" type="ORF">EW145_g2206</name>
</gene>
<comment type="caution">
    <text evidence="2">The sequence shown here is derived from an EMBL/GenBank/DDBJ whole genome shotgun (WGS) entry which is preliminary data.</text>
</comment>
<name>A0A4S4LH64_9AGAM</name>
<proteinExistence type="predicted"/>